<comment type="similarity">
    <text evidence="2">Belongs to the cytochrome P450 family.</text>
</comment>
<keyword evidence="3" id="KW-0349">Heme</keyword>
<dbReference type="GO" id="GO:0020037">
    <property type="term" value="F:heme binding"/>
    <property type="evidence" value="ECO:0007669"/>
    <property type="project" value="InterPro"/>
</dbReference>
<dbReference type="InterPro" id="IPR001128">
    <property type="entry name" value="Cyt_P450"/>
</dbReference>
<dbReference type="InterPro" id="IPR002401">
    <property type="entry name" value="Cyt_P450_E_grp-I"/>
</dbReference>
<dbReference type="Pfam" id="PF00067">
    <property type="entry name" value="p450"/>
    <property type="match status" value="1"/>
</dbReference>
<dbReference type="Proteomes" id="UP001293254">
    <property type="component" value="Unassembled WGS sequence"/>
</dbReference>
<evidence type="ECO:0000256" key="10">
    <source>
        <dbReference type="ARBA" id="ARBA00023136"/>
    </source>
</evidence>
<keyword evidence="5" id="KW-0479">Metal-binding</keyword>
<keyword evidence="6" id="KW-1133">Transmembrane helix</keyword>
<accession>A0AAE2CTX5</accession>
<dbReference type="GO" id="GO:0016705">
    <property type="term" value="F:oxidoreductase activity, acting on paired donors, with incorporation or reduction of molecular oxygen"/>
    <property type="evidence" value="ECO:0007669"/>
    <property type="project" value="InterPro"/>
</dbReference>
<name>A0AAE2CTX5_9LAMI</name>
<organism evidence="11 12">
    <name type="scientific">Sesamum alatum</name>
    <dbReference type="NCBI Taxonomy" id="300844"/>
    <lineage>
        <taxon>Eukaryota</taxon>
        <taxon>Viridiplantae</taxon>
        <taxon>Streptophyta</taxon>
        <taxon>Embryophyta</taxon>
        <taxon>Tracheophyta</taxon>
        <taxon>Spermatophyta</taxon>
        <taxon>Magnoliopsida</taxon>
        <taxon>eudicotyledons</taxon>
        <taxon>Gunneridae</taxon>
        <taxon>Pentapetalae</taxon>
        <taxon>asterids</taxon>
        <taxon>lamiids</taxon>
        <taxon>Lamiales</taxon>
        <taxon>Pedaliaceae</taxon>
        <taxon>Sesamum</taxon>
    </lineage>
</organism>
<evidence type="ECO:0000256" key="7">
    <source>
        <dbReference type="ARBA" id="ARBA00023002"/>
    </source>
</evidence>
<dbReference type="InterPro" id="IPR036396">
    <property type="entry name" value="Cyt_P450_sf"/>
</dbReference>
<dbReference type="SUPFAM" id="SSF48264">
    <property type="entry name" value="Cytochrome P450"/>
    <property type="match status" value="1"/>
</dbReference>
<evidence type="ECO:0000256" key="8">
    <source>
        <dbReference type="ARBA" id="ARBA00023004"/>
    </source>
</evidence>
<keyword evidence="9" id="KW-0503">Monooxygenase</keyword>
<evidence type="ECO:0000256" key="4">
    <source>
        <dbReference type="ARBA" id="ARBA00022692"/>
    </source>
</evidence>
<evidence type="ECO:0000256" key="6">
    <source>
        <dbReference type="ARBA" id="ARBA00022989"/>
    </source>
</evidence>
<evidence type="ECO:0000256" key="1">
    <source>
        <dbReference type="ARBA" id="ARBA00004167"/>
    </source>
</evidence>
<evidence type="ECO:0000256" key="3">
    <source>
        <dbReference type="ARBA" id="ARBA00022617"/>
    </source>
</evidence>
<evidence type="ECO:0000256" key="5">
    <source>
        <dbReference type="ARBA" id="ARBA00022723"/>
    </source>
</evidence>
<comment type="caution">
    <text evidence="11">The sequence shown here is derived from an EMBL/GenBank/DDBJ whole genome shotgun (WGS) entry which is preliminary data.</text>
</comment>
<gene>
    <name evidence="11" type="ORF">Salat_0601800</name>
</gene>
<dbReference type="PRINTS" id="PR00463">
    <property type="entry name" value="EP450I"/>
</dbReference>
<dbReference type="PANTHER" id="PTHR47950">
    <property type="entry name" value="CYTOCHROME P450, FAMILY 76, SUBFAMILY C, POLYPEPTIDE 5-RELATED"/>
    <property type="match status" value="1"/>
</dbReference>
<dbReference type="GO" id="GO:0005506">
    <property type="term" value="F:iron ion binding"/>
    <property type="evidence" value="ECO:0007669"/>
    <property type="project" value="InterPro"/>
</dbReference>
<keyword evidence="7" id="KW-0560">Oxidoreductase</keyword>
<dbReference type="GO" id="GO:0016020">
    <property type="term" value="C:membrane"/>
    <property type="evidence" value="ECO:0007669"/>
    <property type="project" value="UniProtKB-SubCell"/>
</dbReference>
<sequence>MRTADYFFFRGVDFAQIGSDRSHELKETLHSFVELLATPNLADYFPILKPVDPQGFKRKWMLYFRKVSRILNDIIDERLESESGAGYEPRDDLLEAVLDMSRRNDSELNRNDIIHLFLDLLVAGVDTMSTTIECAMAELIRNPNKMAKARNELQTIIGQKGQVEESDIPKLPYLQAVLKEIFRLHPAGPLLV</sequence>
<evidence type="ECO:0000256" key="9">
    <source>
        <dbReference type="ARBA" id="ARBA00023033"/>
    </source>
</evidence>
<dbReference type="PRINTS" id="PR00385">
    <property type="entry name" value="P450"/>
</dbReference>
<reference evidence="11" key="2">
    <citation type="journal article" date="2024" name="Plant">
        <title>Genomic evolution and insights into agronomic trait innovations of Sesamum species.</title>
        <authorList>
            <person name="Miao H."/>
            <person name="Wang L."/>
            <person name="Qu L."/>
            <person name="Liu H."/>
            <person name="Sun Y."/>
            <person name="Le M."/>
            <person name="Wang Q."/>
            <person name="Wei S."/>
            <person name="Zheng Y."/>
            <person name="Lin W."/>
            <person name="Duan Y."/>
            <person name="Cao H."/>
            <person name="Xiong S."/>
            <person name="Wang X."/>
            <person name="Wei L."/>
            <person name="Li C."/>
            <person name="Ma Q."/>
            <person name="Ju M."/>
            <person name="Zhao R."/>
            <person name="Li G."/>
            <person name="Mu C."/>
            <person name="Tian Q."/>
            <person name="Mei H."/>
            <person name="Zhang T."/>
            <person name="Gao T."/>
            <person name="Zhang H."/>
        </authorList>
    </citation>
    <scope>NUCLEOTIDE SEQUENCE</scope>
    <source>
        <strain evidence="11">3651</strain>
    </source>
</reference>
<evidence type="ECO:0000256" key="2">
    <source>
        <dbReference type="ARBA" id="ARBA00010617"/>
    </source>
</evidence>
<dbReference type="AlphaFoldDB" id="A0AAE2CTX5"/>
<protein>
    <submittedName>
        <fullName evidence="11">Cytochrome</fullName>
    </submittedName>
</protein>
<dbReference type="EMBL" id="JACGWO010000002">
    <property type="protein sequence ID" value="KAK4434390.1"/>
    <property type="molecule type" value="Genomic_DNA"/>
</dbReference>
<proteinExistence type="inferred from homology"/>
<comment type="subcellular location">
    <subcellularLocation>
        <location evidence="1">Membrane</location>
        <topology evidence="1">Single-pass membrane protein</topology>
    </subcellularLocation>
</comment>
<dbReference type="Gene3D" id="1.10.630.10">
    <property type="entry name" value="Cytochrome P450"/>
    <property type="match status" value="1"/>
</dbReference>
<keyword evidence="4" id="KW-0812">Transmembrane</keyword>
<keyword evidence="12" id="KW-1185">Reference proteome</keyword>
<dbReference type="GO" id="GO:0004497">
    <property type="term" value="F:monooxygenase activity"/>
    <property type="evidence" value="ECO:0007669"/>
    <property type="project" value="UniProtKB-KW"/>
</dbReference>
<keyword evidence="10" id="KW-0472">Membrane</keyword>
<reference evidence="11" key="1">
    <citation type="submission" date="2020-06" db="EMBL/GenBank/DDBJ databases">
        <authorList>
            <person name="Li T."/>
            <person name="Hu X."/>
            <person name="Zhang T."/>
            <person name="Song X."/>
            <person name="Zhang H."/>
            <person name="Dai N."/>
            <person name="Sheng W."/>
            <person name="Hou X."/>
            <person name="Wei L."/>
        </authorList>
    </citation>
    <scope>NUCLEOTIDE SEQUENCE</scope>
    <source>
        <strain evidence="11">3651</strain>
        <tissue evidence="11">Leaf</tissue>
    </source>
</reference>
<evidence type="ECO:0000313" key="12">
    <source>
        <dbReference type="Proteomes" id="UP001293254"/>
    </source>
</evidence>
<evidence type="ECO:0000313" key="11">
    <source>
        <dbReference type="EMBL" id="KAK4434390.1"/>
    </source>
</evidence>
<keyword evidence="8" id="KW-0408">Iron</keyword>
<dbReference type="PANTHER" id="PTHR47950:SF4">
    <property type="entry name" value="GERANIOL 8-HYDROXYLASE-LIKE"/>
    <property type="match status" value="1"/>
</dbReference>